<protein>
    <submittedName>
        <fullName evidence="2">Uncharacterized protein</fullName>
    </submittedName>
</protein>
<evidence type="ECO:0000256" key="1">
    <source>
        <dbReference type="SAM" id="MobiDB-lite"/>
    </source>
</evidence>
<dbReference type="AlphaFoldDB" id="A0A1Q9F7U8"/>
<proteinExistence type="predicted"/>
<accession>A0A1Q9F7U8</accession>
<comment type="caution">
    <text evidence="2">The sequence shown here is derived from an EMBL/GenBank/DDBJ whole genome shotgun (WGS) entry which is preliminary data.</text>
</comment>
<evidence type="ECO:0000313" key="3">
    <source>
        <dbReference type="Proteomes" id="UP000186817"/>
    </source>
</evidence>
<keyword evidence="3" id="KW-1185">Reference proteome</keyword>
<dbReference type="EMBL" id="LSRX01000001">
    <property type="protein sequence ID" value="OLQ15729.1"/>
    <property type="molecule type" value="Genomic_DNA"/>
</dbReference>
<reference evidence="2 3" key="1">
    <citation type="submission" date="2016-02" db="EMBL/GenBank/DDBJ databases">
        <title>Genome analysis of coral dinoflagellate symbionts highlights evolutionary adaptations to a symbiotic lifestyle.</title>
        <authorList>
            <person name="Aranda M."/>
            <person name="Li Y."/>
            <person name="Liew Y.J."/>
            <person name="Baumgarten S."/>
            <person name="Simakov O."/>
            <person name="Wilson M."/>
            <person name="Piel J."/>
            <person name="Ashoor H."/>
            <person name="Bougouffa S."/>
            <person name="Bajic V.B."/>
            <person name="Ryu T."/>
            <person name="Ravasi T."/>
            <person name="Bayer T."/>
            <person name="Micklem G."/>
            <person name="Kim H."/>
            <person name="Bhak J."/>
            <person name="Lajeunesse T.C."/>
            <person name="Voolstra C.R."/>
        </authorList>
    </citation>
    <scope>NUCLEOTIDE SEQUENCE [LARGE SCALE GENOMIC DNA]</scope>
    <source>
        <strain evidence="2 3">CCMP2467</strain>
    </source>
</reference>
<dbReference type="OrthoDB" id="412626at2759"/>
<feature type="region of interest" description="Disordered" evidence="1">
    <location>
        <begin position="158"/>
        <end position="185"/>
    </location>
</feature>
<gene>
    <name evidence="2" type="ORF">AK812_SmicGene71</name>
</gene>
<name>A0A1Q9F7U8_SYMMI</name>
<sequence length="185" mass="19985">MMHGQAESEASADAYAQKAVMSLPLDSVCSESDGHAPSPVHLEKSVHFLIAVEEVCSRLAFELQCTRAGFNHVVTCETYTDFLRVMDDFQTKDGGCKHLLVILGQPSWLSLMRSFVACPRPFHVIDASMEGVGESRVRLLASCTDQEFSEAVKECLGRDPGTASRATTSASEIFDSSSSGETSTA</sequence>
<organism evidence="2 3">
    <name type="scientific">Symbiodinium microadriaticum</name>
    <name type="common">Dinoflagellate</name>
    <name type="synonym">Zooxanthella microadriatica</name>
    <dbReference type="NCBI Taxonomy" id="2951"/>
    <lineage>
        <taxon>Eukaryota</taxon>
        <taxon>Sar</taxon>
        <taxon>Alveolata</taxon>
        <taxon>Dinophyceae</taxon>
        <taxon>Suessiales</taxon>
        <taxon>Symbiodiniaceae</taxon>
        <taxon>Symbiodinium</taxon>
    </lineage>
</organism>
<evidence type="ECO:0000313" key="2">
    <source>
        <dbReference type="EMBL" id="OLQ15729.1"/>
    </source>
</evidence>
<feature type="compositionally biased region" description="Polar residues" evidence="1">
    <location>
        <begin position="164"/>
        <end position="185"/>
    </location>
</feature>
<dbReference type="Proteomes" id="UP000186817">
    <property type="component" value="Unassembled WGS sequence"/>
</dbReference>